<dbReference type="SUPFAM" id="SSF55136">
    <property type="entry name" value="Probable bacterial effector-binding domain"/>
    <property type="match status" value="1"/>
</dbReference>
<keyword evidence="1" id="KW-0812">Transmembrane</keyword>
<dbReference type="eggNOG" id="COG4978">
    <property type="taxonomic scope" value="Bacteria"/>
</dbReference>
<dbReference type="AlphaFoldDB" id="K4IGP1"/>
<proteinExistence type="predicted"/>
<dbReference type="InterPro" id="IPR011256">
    <property type="entry name" value="Reg_factor_effector_dom_sf"/>
</dbReference>
<accession>K4IGP1</accession>
<dbReference type="Proteomes" id="UP000008514">
    <property type="component" value="Chromosome"/>
</dbReference>
<sequence length="301" mass="34564">MSKITKKIVVLVGLLIAGFLIWYLFLKPYDYLVTFKVNTTAGTINQSLKQWNLGLEGSNIVQQENLNSLTQKININDTVYLYNWKISSVNDSVSKVKVYVSNKENSFQNKMSIPFSNTDFEKVTLKTITNFMDKLKGHLKKIKVSVIGESTTPSTYCAYVSIKDLQMNKAKGMMRNYSFLSSILANDGIKMNGTPFIEVTNWNIENDSIAYNFCFPIMKSDSLPEHKDLKYKQYNGVKAIKAIYNGNYITSDRAWYALLEEAKRQEIEIHKTPVEFFYNNPNYGGDELSWKAEIFMPVKLK</sequence>
<keyword evidence="3" id="KW-1185">Reference proteome</keyword>
<reference evidence="2" key="1">
    <citation type="submission" date="2006-03" db="EMBL/GenBank/DDBJ databases">
        <authorList>
            <person name="Bowman J."/>
            <person name="Ferriera S."/>
            <person name="Johnson J."/>
            <person name="Kravitz S."/>
            <person name="Halpern A."/>
            <person name="Remington K."/>
            <person name="Beeson K."/>
            <person name="Tran B."/>
            <person name="Rogers Y.-H."/>
            <person name="Friedman R."/>
            <person name="Venter J.C."/>
        </authorList>
    </citation>
    <scope>NUCLEOTIDE SEQUENCE [LARGE SCALE GENOMIC DNA]</scope>
    <source>
        <strain evidence="2">ATCC 700755</strain>
    </source>
</reference>
<keyword evidence="1" id="KW-0472">Membrane</keyword>
<keyword evidence="1" id="KW-1133">Transmembrane helix</keyword>
<dbReference type="Gene3D" id="3.20.80.10">
    <property type="entry name" value="Regulatory factor, effector binding domain"/>
    <property type="match status" value="1"/>
</dbReference>
<reference evidence="2" key="2">
    <citation type="submission" date="2012-09" db="EMBL/GenBank/DDBJ databases">
        <title>The complete sequence of Psychroflexus torquis an extreme psychrophile from sea-ice that is stimulated by light.</title>
        <authorList>
            <person name="Feng S."/>
            <person name="Powell S.M."/>
            <person name="Bowman J.P."/>
        </authorList>
    </citation>
    <scope>NUCLEOTIDE SEQUENCE [LARGE SCALE GENOMIC DNA]</scope>
    <source>
        <strain evidence="2">ATCC 700755</strain>
    </source>
</reference>
<dbReference type="HOGENOM" id="CLU_942300_0_0_10"/>
<feature type="transmembrane region" description="Helical" evidence="1">
    <location>
        <begin position="7"/>
        <end position="26"/>
    </location>
</feature>
<evidence type="ECO:0000256" key="1">
    <source>
        <dbReference type="SAM" id="Phobius"/>
    </source>
</evidence>
<evidence type="ECO:0000313" key="3">
    <source>
        <dbReference type="Proteomes" id="UP000008514"/>
    </source>
</evidence>
<dbReference type="EMBL" id="CP003879">
    <property type="protein sequence ID" value="AFU68241.1"/>
    <property type="molecule type" value="Genomic_DNA"/>
</dbReference>
<dbReference type="STRING" id="313595.P700755_001307"/>
<gene>
    <name evidence="2" type="ordered locus">P700755_001307</name>
</gene>
<evidence type="ECO:0000313" key="2">
    <source>
        <dbReference type="EMBL" id="AFU68241.1"/>
    </source>
</evidence>
<dbReference type="RefSeq" id="WP_015023847.1">
    <property type="nucleotide sequence ID" value="NC_018721.1"/>
</dbReference>
<protein>
    <submittedName>
        <fullName evidence="2">Uncharacterized protein</fullName>
    </submittedName>
</protein>
<dbReference type="OrthoDB" id="1421367at2"/>
<name>K4IGP1_PSYTT</name>
<organism evidence="2 3">
    <name type="scientific">Psychroflexus torquis (strain ATCC 700755 / CIP 106069 / ACAM 623)</name>
    <dbReference type="NCBI Taxonomy" id="313595"/>
    <lineage>
        <taxon>Bacteria</taxon>
        <taxon>Pseudomonadati</taxon>
        <taxon>Bacteroidota</taxon>
        <taxon>Flavobacteriia</taxon>
        <taxon>Flavobacteriales</taxon>
        <taxon>Flavobacteriaceae</taxon>
        <taxon>Psychroflexus</taxon>
    </lineage>
</organism>
<dbReference type="KEGG" id="ptq:P700755_001307"/>